<evidence type="ECO:0000256" key="2">
    <source>
        <dbReference type="ARBA" id="ARBA00022723"/>
    </source>
</evidence>
<dbReference type="EMBL" id="APQJ01000011">
    <property type="protein sequence ID" value="EOQ62154.1"/>
    <property type="molecule type" value="Genomic_DNA"/>
</dbReference>
<gene>
    <name evidence="4" type="ORF">F935_02939</name>
</gene>
<feature type="binding site" evidence="3">
    <location>
        <position position="62"/>
    </location>
    <ligand>
        <name>a divalent metal cation</name>
        <dbReference type="ChEBI" id="CHEBI:60240"/>
    </ligand>
</feature>
<feature type="binding site" evidence="3">
    <location>
        <position position="151"/>
    </location>
    <ligand>
        <name>a divalent metal cation</name>
        <dbReference type="ChEBI" id="CHEBI:60240"/>
    </ligand>
</feature>
<dbReference type="GO" id="GO:0046872">
    <property type="term" value="F:metal ion binding"/>
    <property type="evidence" value="ECO:0007669"/>
    <property type="project" value="UniProtKB-KW"/>
</dbReference>
<dbReference type="Gene3D" id="1.20.120.450">
    <property type="entry name" value="dinb family like domain"/>
    <property type="match status" value="1"/>
</dbReference>
<dbReference type="PANTHER" id="PTHR37302:SF1">
    <property type="entry name" value="PROTEIN DINB"/>
    <property type="match status" value="1"/>
</dbReference>
<dbReference type="InterPro" id="IPR034660">
    <property type="entry name" value="DinB/YfiT-like"/>
</dbReference>
<evidence type="ECO:0008006" key="6">
    <source>
        <dbReference type="Google" id="ProtNLM"/>
    </source>
</evidence>
<accession>R8XYZ3</accession>
<feature type="binding site" evidence="3">
    <location>
        <position position="147"/>
    </location>
    <ligand>
        <name>a divalent metal cation</name>
        <dbReference type="ChEBI" id="CHEBI:60240"/>
    </ligand>
</feature>
<dbReference type="Pfam" id="PF05163">
    <property type="entry name" value="DinB"/>
    <property type="match status" value="1"/>
</dbReference>
<dbReference type="InterPro" id="IPR007837">
    <property type="entry name" value="DinB"/>
</dbReference>
<evidence type="ECO:0000313" key="4">
    <source>
        <dbReference type="EMBL" id="EOQ62154.1"/>
    </source>
</evidence>
<organism evidence="4 5">
    <name type="scientific">Acinetobacter calcoaceticus ANC 3811</name>
    <dbReference type="NCBI Taxonomy" id="1217690"/>
    <lineage>
        <taxon>Bacteria</taxon>
        <taxon>Pseudomonadati</taxon>
        <taxon>Pseudomonadota</taxon>
        <taxon>Gammaproteobacteria</taxon>
        <taxon>Moraxellales</taxon>
        <taxon>Moraxellaceae</taxon>
        <taxon>Acinetobacter</taxon>
        <taxon>Acinetobacter calcoaceticus/baumannii complex</taxon>
    </lineage>
</organism>
<dbReference type="AlphaFoldDB" id="R8XYZ3"/>
<dbReference type="PATRIC" id="fig|1217690.3.peg.2909"/>
<name>R8XYZ3_ACICA</name>
<evidence type="ECO:0000256" key="1">
    <source>
        <dbReference type="ARBA" id="ARBA00008635"/>
    </source>
</evidence>
<comment type="caution">
    <text evidence="4">The sequence shown here is derived from an EMBL/GenBank/DDBJ whole genome shotgun (WGS) entry which is preliminary data.</text>
</comment>
<dbReference type="SUPFAM" id="SSF109854">
    <property type="entry name" value="DinB/YfiT-like putative metalloenzymes"/>
    <property type="match status" value="1"/>
</dbReference>
<reference evidence="4 5" key="1">
    <citation type="submission" date="2013-02" db="EMBL/GenBank/DDBJ databases">
        <title>The Genome Sequence of Acinetobacter sp. ANC 3811.</title>
        <authorList>
            <consortium name="The Broad Institute Genome Sequencing Platform"/>
            <consortium name="The Broad Institute Genome Sequencing Center for Infectious Disease"/>
            <person name="Cerqueira G."/>
            <person name="Feldgarden M."/>
            <person name="Courvalin P."/>
            <person name="Perichon B."/>
            <person name="Grillot-Courvalin C."/>
            <person name="Clermont D."/>
            <person name="Rocha E."/>
            <person name="Yoon E.-J."/>
            <person name="Nemec A."/>
            <person name="Walker B."/>
            <person name="Young S.K."/>
            <person name="Zeng Q."/>
            <person name="Gargeya S."/>
            <person name="Fitzgerald M."/>
            <person name="Haas B."/>
            <person name="Abouelleil A."/>
            <person name="Alvarado L."/>
            <person name="Arachchi H.M."/>
            <person name="Berlin A.M."/>
            <person name="Chapman S.B."/>
            <person name="Dewar J."/>
            <person name="Goldberg J."/>
            <person name="Griggs A."/>
            <person name="Gujja S."/>
            <person name="Hansen M."/>
            <person name="Howarth C."/>
            <person name="Imamovic A."/>
            <person name="Larimer J."/>
            <person name="McCowan C."/>
            <person name="Murphy C."/>
            <person name="Neiman D."/>
            <person name="Pearson M."/>
            <person name="Priest M."/>
            <person name="Roberts A."/>
            <person name="Saif S."/>
            <person name="Shea T."/>
            <person name="Sisk P."/>
            <person name="Sykes S."/>
            <person name="Wortman J."/>
            <person name="Nusbaum C."/>
            <person name="Birren B."/>
        </authorList>
    </citation>
    <scope>NUCLEOTIDE SEQUENCE [LARGE SCALE GENOMIC DNA]</scope>
    <source>
        <strain evidence="4 5">ANC 3811</strain>
    </source>
</reference>
<sequence length="182" mass="21025">MLILGKLITGSLLMDLNTFELLARYNVWSTQKLNQVLRNVSNDDFNAECGLYFKSIAGTLNHLLVGEHYLWFPRFLGKPSPILKLNTIIENDKDKLIFQLEDKASNWISFLKCVDIEKFKYDLQYKTSTGKEMSLPYAETLLHVFNHGTHHRGQVTVALTSMGYDCPELDLVYMLIEENHHI</sequence>
<evidence type="ECO:0000256" key="3">
    <source>
        <dbReference type="PIRSR" id="PIRSR607837-1"/>
    </source>
</evidence>
<proteinExistence type="inferred from homology"/>
<comment type="similarity">
    <text evidence="1">Belongs to the DinB family.</text>
</comment>
<evidence type="ECO:0000313" key="5">
    <source>
        <dbReference type="Proteomes" id="UP000014041"/>
    </source>
</evidence>
<keyword evidence="2 3" id="KW-0479">Metal-binding</keyword>
<dbReference type="PANTHER" id="PTHR37302">
    <property type="entry name" value="SLR1116 PROTEIN"/>
    <property type="match status" value="1"/>
</dbReference>
<dbReference type="HOGENOM" id="CLU_101283_1_1_6"/>
<protein>
    <recommendedName>
        <fullName evidence="6">DinB family protein</fullName>
    </recommendedName>
</protein>
<dbReference type="Proteomes" id="UP000014041">
    <property type="component" value="Unassembled WGS sequence"/>
</dbReference>